<evidence type="ECO:0000256" key="1">
    <source>
        <dbReference type="ARBA" id="ARBA00006464"/>
    </source>
</evidence>
<feature type="transmembrane region" description="Helical" evidence="2">
    <location>
        <begin position="6"/>
        <end position="30"/>
    </location>
</feature>
<evidence type="ECO:0000256" key="2">
    <source>
        <dbReference type="SAM" id="Phobius"/>
    </source>
</evidence>
<dbReference type="PANTHER" id="PTHR30576">
    <property type="entry name" value="COLANIC BIOSYNTHESIS UDP-GLUCOSE LIPID CARRIER TRANSFERASE"/>
    <property type="match status" value="1"/>
</dbReference>
<organism evidence="4 5">
    <name type="scientific">Photobacterium jeanii</name>
    <dbReference type="NCBI Taxonomy" id="858640"/>
    <lineage>
        <taxon>Bacteria</taxon>
        <taxon>Pseudomonadati</taxon>
        <taxon>Pseudomonadota</taxon>
        <taxon>Gammaproteobacteria</taxon>
        <taxon>Vibrionales</taxon>
        <taxon>Vibrionaceae</taxon>
        <taxon>Photobacterium</taxon>
    </lineage>
</organism>
<dbReference type="CDD" id="cd06439">
    <property type="entry name" value="CESA_like_1"/>
    <property type="match status" value="1"/>
</dbReference>
<dbReference type="AlphaFoldDB" id="A0A178KJR6"/>
<feature type="domain" description="Bacterial sugar transferase" evidence="3">
    <location>
        <begin position="409"/>
        <end position="602"/>
    </location>
</feature>
<comment type="caution">
    <text evidence="4">The sequence shown here is derived from an EMBL/GenBank/DDBJ whole genome shotgun (WGS) entry which is preliminary data.</text>
</comment>
<proteinExistence type="inferred from homology"/>
<keyword evidence="5" id="KW-1185">Reference proteome</keyword>
<feature type="transmembrane region" description="Helical" evidence="2">
    <location>
        <begin position="312"/>
        <end position="330"/>
    </location>
</feature>
<evidence type="ECO:0000313" key="5">
    <source>
        <dbReference type="Proteomes" id="UP000078503"/>
    </source>
</evidence>
<accession>A0A178KJR6</accession>
<dbReference type="EMBL" id="LVHF01000016">
    <property type="protein sequence ID" value="OAN16812.1"/>
    <property type="molecule type" value="Genomic_DNA"/>
</dbReference>
<dbReference type="Proteomes" id="UP000078503">
    <property type="component" value="Unassembled WGS sequence"/>
</dbReference>
<dbReference type="SUPFAM" id="SSF53448">
    <property type="entry name" value="Nucleotide-diphospho-sugar transferases"/>
    <property type="match status" value="1"/>
</dbReference>
<name>A0A178KJR6_9GAMM</name>
<keyword evidence="2" id="KW-1133">Transmembrane helix</keyword>
<feature type="transmembrane region" description="Helical" evidence="2">
    <location>
        <begin position="414"/>
        <end position="435"/>
    </location>
</feature>
<reference evidence="4 5" key="1">
    <citation type="submission" date="2016-03" db="EMBL/GenBank/DDBJ databases">
        <title>Photobacterium proteolyticum sp. nov. a protease producing bacterium isolated from ocean sediments of Laizhou Bay.</title>
        <authorList>
            <person name="Li Y."/>
        </authorList>
    </citation>
    <scope>NUCLEOTIDE SEQUENCE [LARGE SCALE GENOMIC DNA]</scope>
    <source>
        <strain evidence="4 5">R-40508</strain>
    </source>
</reference>
<feature type="transmembrane region" description="Helical" evidence="2">
    <location>
        <begin position="336"/>
        <end position="355"/>
    </location>
</feature>
<comment type="similarity">
    <text evidence="1">Belongs to the bacterial sugar transferase family.</text>
</comment>
<dbReference type="STRING" id="858640.A3K86_09375"/>
<keyword evidence="2" id="KW-0812">Transmembrane</keyword>
<dbReference type="Pfam" id="PF02397">
    <property type="entry name" value="Bac_transf"/>
    <property type="match status" value="1"/>
</dbReference>
<dbReference type="OrthoDB" id="9766971at2"/>
<dbReference type="InterPro" id="IPR029044">
    <property type="entry name" value="Nucleotide-diphossugar_trans"/>
</dbReference>
<dbReference type="GO" id="GO:0016780">
    <property type="term" value="F:phosphotransferase activity, for other substituted phosphate groups"/>
    <property type="evidence" value="ECO:0007669"/>
    <property type="project" value="TreeGrafter"/>
</dbReference>
<evidence type="ECO:0000259" key="3">
    <source>
        <dbReference type="Pfam" id="PF02397"/>
    </source>
</evidence>
<feature type="transmembrane region" description="Helical" evidence="2">
    <location>
        <begin position="367"/>
        <end position="384"/>
    </location>
</feature>
<gene>
    <name evidence="4" type="ORF">A3K86_09375</name>
</gene>
<dbReference type="RefSeq" id="WP_068330644.1">
    <property type="nucleotide sequence ID" value="NZ_LVHF01000016.1"/>
</dbReference>
<sequence>MTLLWALLILLTLVIIYHHLIYTSLMVWLGKRHAHSTQPRCAPSTNHHHDAQPQTSLPKISIVMPAHNEAAFIADKLANLLMLDYPADKLTIRICCDGCNDDTVDIIRQWQPQFQQAGIRLTCQAESNNLGKLARLNQLMTEAKQDGELIALSDVSALISIDALQQAVASFQNPNTGAITSCYLLAQACQGEAQYWQWQNQIRYAESQLGSVMGGNGAFYMMRSELFTPLATDTINDDFMLPMMVLKQGYDVLLNPEINSVEIAASSEQQTHQRRQRIGAGNLQQLIRCRFLFSRRHKHLGWIFGSGKGLRTLMPFLLVTYLFICLVLSWQGALFAQGLLLAQLGAYSLASLPLLGIRHPYLDKWHYFVGSYYSSMLGMLRYLGGQFQQGWKHLPPIDDYQSRSTQCFKRVSDISLSVVGLILTLPLWPIIALLIKLDSKGPVFYHQLRVGKVSEHRTELFEVIKFRTMIHNAESQSGAVWASKRDPRITRVGHWLRITRLDELPQFLNVLKGDMALIGPRPERPQLCGDLQNALPFYLERTAGLRPGITGLAQVSQGYDTCLDDVKAKIAWDHAYAAALGSPWQWLKMDLFIIYKTLIVMISKRGQ</sequence>
<protein>
    <submittedName>
        <fullName evidence="4">Adhesion protein</fullName>
    </submittedName>
</protein>
<keyword evidence="2" id="KW-0472">Membrane</keyword>
<dbReference type="PANTHER" id="PTHR30576:SF0">
    <property type="entry name" value="UNDECAPRENYL-PHOSPHATE N-ACETYLGALACTOSAMINYL 1-PHOSPHATE TRANSFERASE-RELATED"/>
    <property type="match status" value="1"/>
</dbReference>
<dbReference type="InterPro" id="IPR003362">
    <property type="entry name" value="Bact_transf"/>
</dbReference>
<evidence type="ECO:0000313" key="4">
    <source>
        <dbReference type="EMBL" id="OAN16812.1"/>
    </source>
</evidence>
<dbReference type="Pfam" id="PF13641">
    <property type="entry name" value="Glyco_tranf_2_3"/>
    <property type="match status" value="1"/>
</dbReference>
<dbReference type="Gene3D" id="3.90.550.10">
    <property type="entry name" value="Spore Coat Polysaccharide Biosynthesis Protein SpsA, Chain A"/>
    <property type="match status" value="1"/>
</dbReference>